<dbReference type="AlphaFoldDB" id="D8IVH4"/>
<dbReference type="HOGENOM" id="CLU_2699680_0_0_4"/>
<name>D8IVH4_HERSS</name>
<gene>
    <name evidence="1" type="ordered locus">Hsero_2414</name>
</gene>
<reference evidence="1 2" key="1">
    <citation type="submission" date="2010-04" db="EMBL/GenBank/DDBJ databases">
        <title>The genome of Herbaspirillum seropedicae SmR1, an endophytic, nitrogen-fixing, plant-growth promoting beta-Proteobacteria.</title>
        <authorList>
            <person name="Pedrosa F.O."/>
            <person name="Monteiro R.A."/>
            <person name="Wassem R."/>
            <person name="Cruz L.M."/>
            <person name="Ayub R.A."/>
            <person name="Colauto N.B."/>
            <person name="Fernandez M.A."/>
            <person name="Fungaro M.H.P."/>
            <person name="Grisard E.C."/>
            <person name="Hungria M."/>
            <person name="Madeira H.M.F."/>
            <person name="Nodari R.O."/>
            <person name="Osaku C.A."/>
            <person name="Petzl-Erler M.L."/>
            <person name="Terenzi H."/>
            <person name="Vieira L.G.E."/>
            <person name="Almeida M.I.M."/>
            <person name="Alves L.R."/>
            <person name="Arantes O.M.N."/>
            <person name="Balsanelli E."/>
            <person name="Barcellos F.G."/>
            <person name="Baura V.A."/>
            <person name="Binde D.R."/>
            <person name="Campo R.J."/>
            <person name="Chubatsu L.S."/>
            <person name="Chueire L.M.O."/>
            <person name="Ciferri R.R."/>
            <person name="Correa L.C."/>
            <person name="da Conceicao Silva J.L."/>
            <person name="Dabul A.N.G."/>
            <person name="Dambros B.P."/>
            <person name="Faoro H."/>
            <person name="Favetti A."/>
            <person name="Friedermann G."/>
            <person name="Furlaneto M.C."/>
            <person name="Gasques L.S."/>
            <person name="Gimenes C.C.T."/>
            <person name="Gioppo N.M.R."/>
            <person name="Glienke-Blanco C."/>
            <person name="Godoy L.P."/>
            <person name="Guerra M.P."/>
            <person name="Karp S."/>
            <person name="Kava-Cordeiro V."/>
            <person name="Margarido V.P."/>
            <person name="Mathioni S.M."/>
            <person name="Menck-Soares M.A."/>
            <person name="Murace N.K."/>
            <person name="Nicolas M.F."/>
            <person name="Oliveira C.E.C."/>
            <person name="Pagnan N.A.B."/>
            <person name="Pamphile J.A."/>
            <person name="Patussi E.V."/>
            <person name="Pereira L.F.P."/>
            <person name="Pereira-Ferrari L."/>
            <person name="Pinto F.G.S."/>
            <person name="Precoma C."/>
            <person name="Prioli A.J."/>
            <person name="Prioli S.M.A.P."/>
            <person name="Raittz R.T."/>
            <person name="Ramos H.J.O."/>
            <person name="Ribeiro E.M.S.F."/>
            <person name="Rigo L.U."/>
            <person name="Rocha C.L.M.S.C."/>
            <person name="Rocha S.N."/>
            <person name="Santos K."/>
            <person name="Satori D."/>
            <person name="Silva A.G."/>
            <person name="Simao R.C.G."/>
            <person name="Soares M.A.M."/>
            <person name="Souza E.M."/>
            <person name="Steffens M.B.R."/>
            <person name="Steindel M."/>
            <person name="Tadra-Sfeir M.Z."/>
            <person name="Takahashi E.K."/>
            <person name="Torres R.A."/>
            <person name="Valle J.S."/>
            <person name="Vernal J.I."/>
            <person name="Vilas-Boas L.A."/>
            <person name="Watanabe M.A.E."/>
            <person name="Weiss V.A."/>
            <person name="Yates M.A."/>
            <person name="Souza E.M."/>
        </authorList>
    </citation>
    <scope>NUCLEOTIDE SEQUENCE [LARGE SCALE GENOMIC DNA]</scope>
    <source>
        <strain evidence="1 2">SmR1</strain>
    </source>
</reference>
<sequence>MHAAHPSSMTRSSNTWSASCFCDNEPFARHRFVSVSMPIRHLLPKGKLLALRHSVCADVSGTPLSSQGRTCEF</sequence>
<evidence type="ECO:0000313" key="2">
    <source>
        <dbReference type="Proteomes" id="UP000000329"/>
    </source>
</evidence>
<dbReference type="EMBL" id="CP002039">
    <property type="protein sequence ID" value="ADJ63913.1"/>
    <property type="molecule type" value="Genomic_DNA"/>
</dbReference>
<proteinExistence type="predicted"/>
<evidence type="ECO:0000313" key="1">
    <source>
        <dbReference type="EMBL" id="ADJ63913.1"/>
    </source>
</evidence>
<organism evidence="1 2">
    <name type="scientific">Herbaspirillum seropedicae (strain SmR1)</name>
    <dbReference type="NCBI Taxonomy" id="757424"/>
    <lineage>
        <taxon>Bacteria</taxon>
        <taxon>Pseudomonadati</taxon>
        <taxon>Pseudomonadota</taxon>
        <taxon>Betaproteobacteria</taxon>
        <taxon>Burkholderiales</taxon>
        <taxon>Oxalobacteraceae</taxon>
        <taxon>Herbaspirillum</taxon>
    </lineage>
</organism>
<dbReference type="Proteomes" id="UP000000329">
    <property type="component" value="Chromosome"/>
</dbReference>
<dbReference type="KEGG" id="hse:Hsero_2414"/>
<accession>D8IVH4</accession>
<protein>
    <submittedName>
        <fullName evidence="1">Uncharacterized protein</fullName>
    </submittedName>
</protein>
<keyword evidence="2" id="KW-1185">Reference proteome</keyword>